<sequence>MLSDGIFFLHDTHTARKTQEFLLKFKWEVWSYTPTALIRHQNWVPNIYLEQGYFSESDVKTVAENWLNGQDVVSAKPG</sequence>
<keyword evidence="2" id="KW-1185">Reference proteome</keyword>
<comment type="caution">
    <text evidence="1">The sequence shown here is derived from an EMBL/GenBank/DDBJ whole genome shotgun (WGS) entry which is preliminary data.</text>
</comment>
<accession>A0A4Y2IB25</accession>
<dbReference type="AlphaFoldDB" id="A0A4Y2IB25"/>
<evidence type="ECO:0000313" key="1">
    <source>
        <dbReference type="EMBL" id="GBM74928.1"/>
    </source>
</evidence>
<proteinExistence type="predicted"/>
<organism evidence="1 2">
    <name type="scientific">Araneus ventricosus</name>
    <name type="common">Orbweaver spider</name>
    <name type="synonym">Epeira ventricosa</name>
    <dbReference type="NCBI Taxonomy" id="182803"/>
    <lineage>
        <taxon>Eukaryota</taxon>
        <taxon>Metazoa</taxon>
        <taxon>Ecdysozoa</taxon>
        <taxon>Arthropoda</taxon>
        <taxon>Chelicerata</taxon>
        <taxon>Arachnida</taxon>
        <taxon>Araneae</taxon>
        <taxon>Araneomorphae</taxon>
        <taxon>Entelegynae</taxon>
        <taxon>Araneoidea</taxon>
        <taxon>Araneidae</taxon>
        <taxon>Araneus</taxon>
    </lineage>
</organism>
<evidence type="ECO:0000313" key="2">
    <source>
        <dbReference type="Proteomes" id="UP000499080"/>
    </source>
</evidence>
<name>A0A4Y2IB25_ARAVE</name>
<gene>
    <name evidence="1" type="ORF">AVEN_8596_1</name>
</gene>
<protein>
    <submittedName>
        <fullName evidence="1">Uncharacterized protein</fullName>
    </submittedName>
</protein>
<dbReference type="OrthoDB" id="6431520at2759"/>
<reference evidence="1 2" key="1">
    <citation type="journal article" date="2019" name="Sci. Rep.">
        <title>Orb-weaving spider Araneus ventricosus genome elucidates the spidroin gene catalogue.</title>
        <authorList>
            <person name="Kono N."/>
            <person name="Nakamura H."/>
            <person name="Ohtoshi R."/>
            <person name="Moran D.A.P."/>
            <person name="Shinohara A."/>
            <person name="Yoshida Y."/>
            <person name="Fujiwara M."/>
            <person name="Mori M."/>
            <person name="Tomita M."/>
            <person name="Arakawa K."/>
        </authorList>
    </citation>
    <scope>NUCLEOTIDE SEQUENCE [LARGE SCALE GENOMIC DNA]</scope>
</reference>
<dbReference type="EMBL" id="BGPR01106008">
    <property type="protein sequence ID" value="GBM74928.1"/>
    <property type="molecule type" value="Genomic_DNA"/>
</dbReference>
<dbReference type="Proteomes" id="UP000499080">
    <property type="component" value="Unassembled WGS sequence"/>
</dbReference>